<dbReference type="SMART" id="SM00710">
    <property type="entry name" value="PbH1"/>
    <property type="match status" value="6"/>
</dbReference>
<keyword evidence="1" id="KW-1133">Transmembrane helix</keyword>
<accession>A0ABW3FQU1</accession>
<feature type="transmembrane region" description="Helical" evidence="1">
    <location>
        <begin position="56"/>
        <end position="76"/>
    </location>
</feature>
<dbReference type="Proteomes" id="UP001597018">
    <property type="component" value="Unassembled WGS sequence"/>
</dbReference>
<dbReference type="Pfam" id="PF13229">
    <property type="entry name" value="Beta_helix"/>
    <property type="match status" value="1"/>
</dbReference>
<organism evidence="3 4">
    <name type="scientific">Saccharopolyspora rosea</name>
    <dbReference type="NCBI Taxonomy" id="524884"/>
    <lineage>
        <taxon>Bacteria</taxon>
        <taxon>Bacillati</taxon>
        <taxon>Actinomycetota</taxon>
        <taxon>Actinomycetes</taxon>
        <taxon>Pseudonocardiales</taxon>
        <taxon>Pseudonocardiaceae</taxon>
        <taxon>Saccharopolyspora</taxon>
    </lineage>
</organism>
<protein>
    <submittedName>
        <fullName evidence="3">Right-handed parallel beta-helix repeat-containing protein</fullName>
    </submittedName>
</protein>
<gene>
    <name evidence="3" type="ORF">ACFQ16_10020</name>
</gene>
<dbReference type="RefSeq" id="WP_345600893.1">
    <property type="nucleotide sequence ID" value="NZ_BAABLT010000020.1"/>
</dbReference>
<dbReference type="SUPFAM" id="SSF51126">
    <property type="entry name" value="Pectin lyase-like"/>
    <property type="match status" value="1"/>
</dbReference>
<dbReference type="EMBL" id="JBHTIW010000005">
    <property type="protein sequence ID" value="MFD0920077.1"/>
    <property type="molecule type" value="Genomic_DNA"/>
</dbReference>
<dbReference type="InterPro" id="IPR011050">
    <property type="entry name" value="Pectin_lyase_fold/virulence"/>
</dbReference>
<proteinExistence type="predicted"/>
<reference evidence="4" key="1">
    <citation type="journal article" date="2019" name="Int. J. Syst. Evol. Microbiol.">
        <title>The Global Catalogue of Microorganisms (GCM) 10K type strain sequencing project: providing services to taxonomists for standard genome sequencing and annotation.</title>
        <authorList>
            <consortium name="The Broad Institute Genomics Platform"/>
            <consortium name="The Broad Institute Genome Sequencing Center for Infectious Disease"/>
            <person name="Wu L."/>
            <person name="Ma J."/>
        </authorList>
    </citation>
    <scope>NUCLEOTIDE SEQUENCE [LARGE SCALE GENOMIC DNA]</scope>
    <source>
        <strain evidence="4">CCUG 56401</strain>
    </source>
</reference>
<evidence type="ECO:0000259" key="2">
    <source>
        <dbReference type="Pfam" id="PF13229"/>
    </source>
</evidence>
<keyword evidence="1" id="KW-0472">Membrane</keyword>
<evidence type="ECO:0000313" key="3">
    <source>
        <dbReference type="EMBL" id="MFD0920077.1"/>
    </source>
</evidence>
<feature type="domain" description="Right handed beta helix" evidence="2">
    <location>
        <begin position="147"/>
        <end position="247"/>
    </location>
</feature>
<evidence type="ECO:0000256" key="1">
    <source>
        <dbReference type="SAM" id="Phobius"/>
    </source>
</evidence>
<dbReference type="InterPro" id="IPR006626">
    <property type="entry name" value="PbH1"/>
</dbReference>
<comment type="caution">
    <text evidence="3">The sequence shown here is derived from an EMBL/GenBank/DDBJ whole genome shotgun (WGS) entry which is preliminary data.</text>
</comment>
<keyword evidence="4" id="KW-1185">Reference proteome</keyword>
<dbReference type="InterPro" id="IPR039448">
    <property type="entry name" value="Beta_helix"/>
</dbReference>
<dbReference type="Gene3D" id="2.160.20.10">
    <property type="entry name" value="Single-stranded right-handed beta-helix, Pectin lyase-like"/>
    <property type="match status" value="1"/>
</dbReference>
<dbReference type="InterPro" id="IPR012334">
    <property type="entry name" value="Pectin_lyas_fold"/>
</dbReference>
<keyword evidence="1" id="KW-0812">Transmembrane</keyword>
<evidence type="ECO:0000313" key="4">
    <source>
        <dbReference type="Proteomes" id="UP001597018"/>
    </source>
</evidence>
<sequence>MRDQRTFRPPLPGVPVFLRRTCDGTLRGRPRSLISLATWTGSTLVRMSAAGRSSHLASPWAIVVAGAVAVALLLSACSGQGRPYERPTSASASGCTVTVTNPRDAQAALDRAAPGDVVCFSGAGMADADLVVRKSGTEQAPITLRGAGVAVRSVQVKADHVVVDGFTAEGGVGLQLQGNGLTARGNTVRNTTTDAISCDTCRDSLLDHNTVVRADGSGILISGERITVQRNDVSGSVKKNSGDADGIRFFGQGHRIADNIVHDISMDGYSDPPHPDCFQTFDNSAPSTSDITISGNRCTGVGQQCLIATAVQAHQSHGIHFVGNICSIGASQAVLLEWFPDVEVRDNQIGGTKLERGISLMNGSVNGKVVNNRFVRGGYPFFEADDSSKPGLQHQGNTVID</sequence>
<name>A0ABW3FQU1_9PSEU</name>